<dbReference type="Proteomes" id="UP001302059">
    <property type="component" value="Unassembled WGS sequence"/>
</dbReference>
<sequence>MKRALASLSLTLACAAVSQGTAATLTFACDSVGQGYDECKKGADAWAKRTGNTVRLIQVPKETDSRLALYQQQLGARSADVDVYMIDVVWPGLIGQHLLDMKKYIPAAEVSRHFPAIVQNNTIGGKLVGMPWFTDAGVLYYRTDLLKKYGYKAPPKTWNELATMAQKIQAGERKANSRFVGFVFQGKNYEGLTCDALEWIASFGGGTIVDGIGKVTVNNAKTVQALQAIQGLVGTVSPQAVTTYGEEEARNVWQAGNAAFMRNWPYAYAAGQQKDDPKTKENEASPIRGKIGVAALPAGPGGKPAGTLGGWQLAVNAYSKNPKEAADLVRYLTGLQEQKRRAVQASYNPTIASLYKDKDVLKAVPFFGSLYDVFTNAVARPATVTGSKYNQVSDAFSTAVYSVLTKKSAPGPAMKTLEGQLNRIKGRGW</sequence>
<dbReference type="InterPro" id="IPR050490">
    <property type="entry name" value="Bact_solute-bd_prot1"/>
</dbReference>
<gene>
    <name evidence="5" type="ORF">QOL99_07135</name>
</gene>
<protein>
    <submittedName>
        <fullName evidence="5">ABC transporter substrate-binding protein</fullName>
    </submittedName>
</protein>
<comment type="similarity">
    <text evidence="1">Belongs to the bacterial solute-binding protein 1 family.</text>
</comment>
<dbReference type="PANTHER" id="PTHR43649:SF34">
    <property type="entry name" value="ABC TRANSPORTER PERIPLASMIC-BINDING PROTEIN YCJN-RELATED"/>
    <property type="match status" value="1"/>
</dbReference>
<proteinExistence type="inferred from homology"/>
<dbReference type="InterPro" id="IPR006059">
    <property type="entry name" value="SBP"/>
</dbReference>
<keyword evidence="6" id="KW-1185">Reference proteome</keyword>
<evidence type="ECO:0000313" key="6">
    <source>
        <dbReference type="Proteomes" id="UP001302059"/>
    </source>
</evidence>
<name>A0ABT7JH51_9DEIO</name>
<evidence type="ECO:0000313" key="5">
    <source>
        <dbReference type="EMBL" id="MDL2343922.1"/>
    </source>
</evidence>
<dbReference type="PANTHER" id="PTHR43649">
    <property type="entry name" value="ARABINOSE-BINDING PROTEIN-RELATED"/>
    <property type="match status" value="1"/>
</dbReference>
<organism evidence="5 6">
    <name type="scientific">Deinococcus rhizophilus</name>
    <dbReference type="NCBI Taxonomy" id="3049544"/>
    <lineage>
        <taxon>Bacteria</taxon>
        <taxon>Thermotogati</taxon>
        <taxon>Deinococcota</taxon>
        <taxon>Deinococci</taxon>
        <taxon>Deinococcales</taxon>
        <taxon>Deinococcaceae</taxon>
        <taxon>Deinococcus</taxon>
    </lineage>
</organism>
<dbReference type="SUPFAM" id="SSF53850">
    <property type="entry name" value="Periplasmic binding protein-like II"/>
    <property type="match status" value="1"/>
</dbReference>
<reference evidence="5 6" key="1">
    <citation type="submission" date="2023-05" db="EMBL/GenBank/DDBJ databases">
        <authorList>
            <person name="Gao F."/>
        </authorList>
    </citation>
    <scope>NUCLEOTIDE SEQUENCE [LARGE SCALE GENOMIC DNA]</scope>
    <source>
        <strain evidence="5 6">MIMF12</strain>
    </source>
</reference>
<keyword evidence="2" id="KW-0813">Transport</keyword>
<evidence type="ECO:0000256" key="2">
    <source>
        <dbReference type="ARBA" id="ARBA00022448"/>
    </source>
</evidence>
<dbReference type="Pfam" id="PF01547">
    <property type="entry name" value="SBP_bac_1"/>
    <property type="match status" value="1"/>
</dbReference>
<dbReference type="PROSITE" id="PS51257">
    <property type="entry name" value="PROKAR_LIPOPROTEIN"/>
    <property type="match status" value="1"/>
</dbReference>
<evidence type="ECO:0000256" key="1">
    <source>
        <dbReference type="ARBA" id="ARBA00008520"/>
    </source>
</evidence>
<comment type="caution">
    <text evidence="5">The sequence shown here is derived from an EMBL/GenBank/DDBJ whole genome shotgun (WGS) entry which is preliminary data.</text>
</comment>
<dbReference type="EMBL" id="JASNGB010000047">
    <property type="protein sequence ID" value="MDL2343922.1"/>
    <property type="molecule type" value="Genomic_DNA"/>
</dbReference>
<feature type="chain" id="PRO_5046115886" evidence="4">
    <location>
        <begin position="23"/>
        <end position="429"/>
    </location>
</feature>
<feature type="signal peptide" evidence="4">
    <location>
        <begin position="1"/>
        <end position="22"/>
    </location>
</feature>
<evidence type="ECO:0000256" key="3">
    <source>
        <dbReference type="ARBA" id="ARBA00022729"/>
    </source>
</evidence>
<dbReference type="CDD" id="cd14750">
    <property type="entry name" value="PBP2_TMBP"/>
    <property type="match status" value="1"/>
</dbReference>
<keyword evidence="3 4" id="KW-0732">Signal</keyword>
<dbReference type="RefSeq" id="WP_285522583.1">
    <property type="nucleotide sequence ID" value="NZ_JASNGB010000047.1"/>
</dbReference>
<evidence type="ECO:0000256" key="4">
    <source>
        <dbReference type="SAM" id="SignalP"/>
    </source>
</evidence>
<dbReference type="Gene3D" id="3.40.190.10">
    <property type="entry name" value="Periplasmic binding protein-like II"/>
    <property type="match status" value="2"/>
</dbReference>
<accession>A0ABT7JH51</accession>